<evidence type="ECO:0000313" key="3">
    <source>
        <dbReference type="EMBL" id="PPQ73149.1"/>
    </source>
</evidence>
<comment type="caution">
    <text evidence="3">The sequence shown here is derived from an EMBL/GenBank/DDBJ whole genome shotgun (WGS) entry which is preliminary data.</text>
</comment>
<dbReference type="InParanoid" id="A0A409W3R2"/>
<accession>A0A409W3R2</accession>
<feature type="region of interest" description="Disordered" evidence="2">
    <location>
        <begin position="80"/>
        <end position="132"/>
    </location>
</feature>
<dbReference type="Proteomes" id="UP000283269">
    <property type="component" value="Unassembled WGS sequence"/>
</dbReference>
<keyword evidence="1" id="KW-0175">Coiled coil</keyword>
<feature type="compositionally biased region" description="Basic and acidic residues" evidence="2">
    <location>
        <begin position="120"/>
        <end position="132"/>
    </location>
</feature>
<gene>
    <name evidence="3" type="ORF">CVT25_012361</name>
</gene>
<protein>
    <submittedName>
        <fullName evidence="3">Uncharacterized protein</fullName>
    </submittedName>
</protein>
<feature type="coiled-coil region" evidence="1">
    <location>
        <begin position="47"/>
        <end position="74"/>
    </location>
</feature>
<evidence type="ECO:0000256" key="2">
    <source>
        <dbReference type="SAM" id="MobiDB-lite"/>
    </source>
</evidence>
<reference evidence="3 4" key="1">
    <citation type="journal article" date="2018" name="Evol. Lett.">
        <title>Horizontal gene cluster transfer increased hallucinogenic mushroom diversity.</title>
        <authorList>
            <person name="Reynolds H.T."/>
            <person name="Vijayakumar V."/>
            <person name="Gluck-Thaler E."/>
            <person name="Korotkin H.B."/>
            <person name="Matheny P.B."/>
            <person name="Slot J.C."/>
        </authorList>
    </citation>
    <scope>NUCLEOTIDE SEQUENCE [LARGE SCALE GENOMIC DNA]</scope>
    <source>
        <strain evidence="3 4">2631</strain>
    </source>
</reference>
<proteinExistence type="predicted"/>
<sequence length="132" mass="15536">MAYQSSFQETALLRPWTDMIKQIQQRQKQPRKKIFKEKHAALLGEWKEAEKQQLERNKVQLEKHKQQVKFWEKERDWAKGLGKKPGWTKSGKCQYIEPPLPKPQETDNKDGDGDSEEDSMEGKRHQGSDGED</sequence>
<evidence type="ECO:0000313" key="4">
    <source>
        <dbReference type="Proteomes" id="UP000283269"/>
    </source>
</evidence>
<name>A0A409W3R2_PSICY</name>
<dbReference type="AlphaFoldDB" id="A0A409W3R2"/>
<keyword evidence="4" id="KW-1185">Reference proteome</keyword>
<dbReference type="EMBL" id="NHYD01003778">
    <property type="protein sequence ID" value="PPQ73149.1"/>
    <property type="molecule type" value="Genomic_DNA"/>
</dbReference>
<organism evidence="3 4">
    <name type="scientific">Psilocybe cyanescens</name>
    <dbReference type="NCBI Taxonomy" id="93625"/>
    <lineage>
        <taxon>Eukaryota</taxon>
        <taxon>Fungi</taxon>
        <taxon>Dikarya</taxon>
        <taxon>Basidiomycota</taxon>
        <taxon>Agaricomycotina</taxon>
        <taxon>Agaricomycetes</taxon>
        <taxon>Agaricomycetidae</taxon>
        <taxon>Agaricales</taxon>
        <taxon>Agaricineae</taxon>
        <taxon>Strophariaceae</taxon>
        <taxon>Psilocybe</taxon>
    </lineage>
</organism>
<evidence type="ECO:0000256" key="1">
    <source>
        <dbReference type="SAM" id="Coils"/>
    </source>
</evidence>